<evidence type="ECO:0008006" key="2">
    <source>
        <dbReference type="Google" id="ProtNLM"/>
    </source>
</evidence>
<organism evidence="1">
    <name type="scientific">marine metagenome</name>
    <dbReference type="NCBI Taxonomy" id="408172"/>
    <lineage>
        <taxon>unclassified sequences</taxon>
        <taxon>metagenomes</taxon>
        <taxon>ecological metagenomes</taxon>
    </lineage>
</organism>
<proteinExistence type="predicted"/>
<reference evidence="1" key="1">
    <citation type="submission" date="2018-05" db="EMBL/GenBank/DDBJ databases">
        <authorList>
            <person name="Lanie J.A."/>
            <person name="Ng W.-L."/>
            <person name="Kazmierczak K.M."/>
            <person name="Andrzejewski T.M."/>
            <person name="Davidsen T.M."/>
            <person name="Wayne K.J."/>
            <person name="Tettelin H."/>
            <person name="Glass J.I."/>
            <person name="Rusch D."/>
            <person name="Podicherti R."/>
            <person name="Tsui H.-C.T."/>
            <person name="Winkler M.E."/>
        </authorList>
    </citation>
    <scope>NUCLEOTIDE SEQUENCE</scope>
</reference>
<dbReference type="EMBL" id="UINC01015847">
    <property type="protein sequence ID" value="SVA66427.1"/>
    <property type="molecule type" value="Genomic_DNA"/>
</dbReference>
<dbReference type="AlphaFoldDB" id="A0A381XQF4"/>
<accession>A0A381XQF4</accession>
<protein>
    <recommendedName>
        <fullName evidence="2">Bacterial surface antigen (D15) domain-containing protein</fullName>
    </recommendedName>
</protein>
<name>A0A381XQF4_9ZZZZ</name>
<gene>
    <name evidence="1" type="ORF">METZ01_LOCUS119281</name>
</gene>
<sequence>MLFGTLSVSVTSGEESFPSFAEEGEFSDRKVRPLPRQWKLGNLDGGNSFVFGVYRSYHTMYVDLDPTPEINLWDENEYRLYRQLIIRSLKPGFITFEMTGYPLASLSAWMEEEQGEFFSSLTFGKDFNILRSLGAGVQEPWSMSLFIGQLADFLEVTEKEEVVRAASGASGLVITGGLYQLFDNCFVPSNWFRLEWKLKGGGERGSKKQEWDIKAGYRNYGLPDISNAISFVFSRLRADRNDTNWGLTKNSLLMVDLQVPISEFDSGFSRILVSYGKIIPFKGKFIGLKIGFGYENRRKYDGETKEFRSEKEELREIFFHPVVMF</sequence>
<evidence type="ECO:0000313" key="1">
    <source>
        <dbReference type="EMBL" id="SVA66427.1"/>
    </source>
</evidence>